<dbReference type="PANTHER" id="PTHR30290:SF9">
    <property type="entry name" value="OLIGOPEPTIDE-BINDING PROTEIN APPA"/>
    <property type="match status" value="1"/>
</dbReference>
<protein>
    <recommendedName>
        <fullName evidence="4">Solute-binding protein family 5 domain-containing protein</fullName>
    </recommendedName>
</protein>
<proteinExistence type="inferred from homology"/>
<dbReference type="PANTHER" id="PTHR30290">
    <property type="entry name" value="PERIPLASMIC BINDING COMPONENT OF ABC TRANSPORTER"/>
    <property type="match status" value="1"/>
</dbReference>
<dbReference type="Gene3D" id="3.10.105.10">
    <property type="entry name" value="Dipeptide-binding Protein, Domain 3"/>
    <property type="match status" value="1"/>
</dbReference>
<keyword evidence="2" id="KW-0813">Transport</keyword>
<keyword evidence="3" id="KW-0732">Signal</keyword>
<accession>A0A382Y170</accession>
<comment type="similarity">
    <text evidence="1">Belongs to the bacterial solute-binding protein 5 family.</text>
</comment>
<gene>
    <name evidence="5" type="ORF">METZ01_LOCUS429966</name>
</gene>
<evidence type="ECO:0000256" key="1">
    <source>
        <dbReference type="ARBA" id="ARBA00005695"/>
    </source>
</evidence>
<feature type="non-terminal residue" evidence="5">
    <location>
        <position position="1"/>
    </location>
</feature>
<name>A0A382Y170_9ZZZZ</name>
<organism evidence="5">
    <name type="scientific">marine metagenome</name>
    <dbReference type="NCBI Taxonomy" id="408172"/>
    <lineage>
        <taxon>unclassified sequences</taxon>
        <taxon>metagenomes</taxon>
        <taxon>ecological metagenomes</taxon>
    </lineage>
</organism>
<dbReference type="GO" id="GO:0015833">
    <property type="term" value="P:peptide transport"/>
    <property type="evidence" value="ECO:0007669"/>
    <property type="project" value="TreeGrafter"/>
</dbReference>
<reference evidence="5" key="1">
    <citation type="submission" date="2018-05" db="EMBL/GenBank/DDBJ databases">
        <authorList>
            <person name="Lanie J.A."/>
            <person name="Ng W.-L."/>
            <person name="Kazmierczak K.M."/>
            <person name="Andrzejewski T.M."/>
            <person name="Davidsen T.M."/>
            <person name="Wayne K.J."/>
            <person name="Tettelin H."/>
            <person name="Glass J.I."/>
            <person name="Rusch D."/>
            <person name="Podicherti R."/>
            <person name="Tsui H.-C.T."/>
            <person name="Winkler M.E."/>
        </authorList>
    </citation>
    <scope>NUCLEOTIDE SEQUENCE</scope>
</reference>
<dbReference type="AlphaFoldDB" id="A0A382Y170"/>
<evidence type="ECO:0000256" key="2">
    <source>
        <dbReference type="ARBA" id="ARBA00022448"/>
    </source>
</evidence>
<dbReference type="SUPFAM" id="SSF53850">
    <property type="entry name" value="Periplasmic binding protein-like II"/>
    <property type="match status" value="1"/>
</dbReference>
<dbReference type="GO" id="GO:1904680">
    <property type="term" value="F:peptide transmembrane transporter activity"/>
    <property type="evidence" value="ECO:0007669"/>
    <property type="project" value="TreeGrafter"/>
</dbReference>
<evidence type="ECO:0000256" key="3">
    <source>
        <dbReference type="ARBA" id="ARBA00022729"/>
    </source>
</evidence>
<dbReference type="InterPro" id="IPR039424">
    <property type="entry name" value="SBP_5"/>
</dbReference>
<feature type="domain" description="Solute-binding protein family 5" evidence="4">
    <location>
        <begin position="92"/>
        <end position="266"/>
    </location>
</feature>
<dbReference type="EMBL" id="UINC01172173">
    <property type="protein sequence ID" value="SVD77112.1"/>
    <property type="molecule type" value="Genomic_DNA"/>
</dbReference>
<evidence type="ECO:0000259" key="4">
    <source>
        <dbReference type="Pfam" id="PF00496"/>
    </source>
</evidence>
<dbReference type="Pfam" id="PF00496">
    <property type="entry name" value="SBP_bac_5"/>
    <property type="match status" value="1"/>
</dbReference>
<sequence length="266" mass="29972">KFPVYFANVSGYQGKAAHIESGDPISGLTCPDGPLGYTFQIDFDSALAKTMPMLAAGRGMASIADKNWIDWYVKESPGNMYYGGSPENYVWLTGTGPFVATEYQPDIVTKVRRNPNYFREGLPLLDGMDFIVIKDFTTRFTSLVTGQTHFFGEGSSSLLPGQVEQVERDFADRVVIDPIMHSWGRAGVFNPEHLFADARARLAVHIALDRDEWIWFRKAGSYEGTQLAYLMPPGSYWAWTDEEIRQQPGYRQPKDEDIAEANRLMD</sequence>
<feature type="non-terminal residue" evidence="5">
    <location>
        <position position="266"/>
    </location>
</feature>
<dbReference type="Gene3D" id="3.40.190.10">
    <property type="entry name" value="Periplasmic binding protein-like II"/>
    <property type="match status" value="1"/>
</dbReference>
<dbReference type="InterPro" id="IPR000914">
    <property type="entry name" value="SBP_5_dom"/>
</dbReference>
<evidence type="ECO:0000313" key="5">
    <source>
        <dbReference type="EMBL" id="SVD77112.1"/>
    </source>
</evidence>